<sequence length="65" mass="7410">MSMLNRYFFYAVCFVLVVVGIISQSYALLGLSVVAGIAVGILTELYDNKRDEKFKHLNANHQYKH</sequence>
<keyword evidence="3" id="KW-1185">Reference proteome</keyword>
<name>A0A1Y0IQR0_9BACL</name>
<reference evidence="3" key="1">
    <citation type="submission" date="2017-05" db="EMBL/GenBank/DDBJ databases">
        <authorList>
            <person name="Sung H."/>
        </authorList>
    </citation>
    <scope>NUCLEOTIDE SEQUENCE [LARGE SCALE GENOMIC DNA]</scope>
    <source>
        <strain evidence="3">AR23208</strain>
    </source>
</reference>
<protein>
    <submittedName>
        <fullName evidence="2">Uncharacterized protein</fullName>
    </submittedName>
</protein>
<feature type="transmembrane region" description="Helical" evidence="1">
    <location>
        <begin position="7"/>
        <end position="23"/>
    </location>
</feature>
<dbReference type="AlphaFoldDB" id="A0A1Y0IQR0"/>
<keyword evidence="1" id="KW-0472">Membrane</keyword>
<dbReference type="RefSeq" id="WP_087457538.1">
    <property type="nucleotide sequence ID" value="NZ_CP021434.1"/>
</dbReference>
<evidence type="ECO:0000313" key="3">
    <source>
        <dbReference type="Proteomes" id="UP000195437"/>
    </source>
</evidence>
<gene>
    <name evidence="2" type="ORF">CBW65_15065</name>
</gene>
<organism evidence="2 3">
    <name type="scientific">Tumebacillus avium</name>
    <dbReference type="NCBI Taxonomy" id="1903704"/>
    <lineage>
        <taxon>Bacteria</taxon>
        <taxon>Bacillati</taxon>
        <taxon>Bacillota</taxon>
        <taxon>Bacilli</taxon>
        <taxon>Bacillales</taxon>
        <taxon>Alicyclobacillaceae</taxon>
        <taxon>Tumebacillus</taxon>
    </lineage>
</organism>
<dbReference type="Proteomes" id="UP000195437">
    <property type="component" value="Chromosome"/>
</dbReference>
<dbReference type="KEGG" id="tum:CBW65_15065"/>
<dbReference type="OrthoDB" id="2382203at2"/>
<keyword evidence="1" id="KW-1133">Transmembrane helix</keyword>
<accession>A0A1Y0IQR0</accession>
<dbReference type="EMBL" id="CP021434">
    <property type="protein sequence ID" value="ARU62176.1"/>
    <property type="molecule type" value="Genomic_DNA"/>
</dbReference>
<keyword evidence="1" id="KW-0812">Transmembrane</keyword>
<feature type="transmembrane region" description="Helical" evidence="1">
    <location>
        <begin position="29"/>
        <end position="46"/>
    </location>
</feature>
<evidence type="ECO:0000313" key="2">
    <source>
        <dbReference type="EMBL" id="ARU62176.1"/>
    </source>
</evidence>
<evidence type="ECO:0000256" key="1">
    <source>
        <dbReference type="SAM" id="Phobius"/>
    </source>
</evidence>
<proteinExistence type="predicted"/>